<keyword evidence="2" id="KW-0406">Ion transport</keyword>
<keyword evidence="2" id="KW-0813">Transport</keyword>
<accession>V9LLN7</accession>
<evidence type="ECO:0000313" key="2">
    <source>
        <dbReference type="EMBL" id="AFR43621.1"/>
    </source>
</evidence>
<protein>
    <submittedName>
        <fullName evidence="2">Potassium channel blocker BmK39</fullName>
    </submittedName>
</protein>
<sequence length="62" mass="7111">MQKLFIVFVLFCILRLDAEVDGKTATFCTQSICEESCKRQNKNGRCVIEAEGSLIYHLCKCY</sequence>
<evidence type="ECO:0000256" key="1">
    <source>
        <dbReference type="SAM" id="SignalP"/>
    </source>
</evidence>
<dbReference type="EMBL" id="JQ738415">
    <property type="protein sequence ID" value="AFR43621.1"/>
    <property type="molecule type" value="Genomic_DNA"/>
</dbReference>
<keyword evidence="1" id="KW-0732">Signal</keyword>
<feature type="signal peptide" evidence="1">
    <location>
        <begin position="1"/>
        <end position="18"/>
    </location>
</feature>
<dbReference type="AlphaFoldDB" id="V9LLN7"/>
<proteinExistence type="predicted"/>
<keyword evidence="2" id="KW-0407">Ion channel</keyword>
<feature type="chain" id="PRO_5004778944" evidence="1">
    <location>
        <begin position="19"/>
        <end position="62"/>
    </location>
</feature>
<organism evidence="2">
    <name type="scientific">Olivierus martensii</name>
    <name type="common">Manchurian scorpion</name>
    <name type="synonym">Mesobuthus martensii</name>
    <dbReference type="NCBI Taxonomy" id="34649"/>
    <lineage>
        <taxon>Eukaryota</taxon>
        <taxon>Metazoa</taxon>
        <taxon>Ecdysozoa</taxon>
        <taxon>Arthropoda</taxon>
        <taxon>Chelicerata</taxon>
        <taxon>Arachnida</taxon>
        <taxon>Scorpiones</taxon>
        <taxon>Buthida</taxon>
        <taxon>Buthoidea</taxon>
        <taxon>Buthidae</taxon>
        <taxon>Olivierus</taxon>
    </lineage>
</organism>
<dbReference type="GO" id="GO:0034220">
    <property type="term" value="P:monoatomic ion transmembrane transport"/>
    <property type="evidence" value="ECO:0007669"/>
    <property type="project" value="UniProtKB-KW"/>
</dbReference>
<reference evidence="2" key="1">
    <citation type="submission" date="2012-03" db="EMBL/GenBank/DDBJ databases">
        <title>Positive natural selection has driven the intron gain for the K+-channel specific toxin genes from the scorpion Mesobuthus martensii Karsch.</title>
        <authorList>
            <person name="Zeng X.-C."/>
            <person name="Zhang L."/>
            <person name="Luo X."/>
            <person name="Cao H."/>
        </authorList>
    </citation>
    <scope>NUCLEOTIDE SEQUENCE</scope>
</reference>
<name>V9LLN7_OLIMR</name>